<proteinExistence type="predicted"/>
<gene>
    <name evidence="9" type="ORF">EAV92_03665</name>
</gene>
<dbReference type="Gene3D" id="3.90.226.10">
    <property type="entry name" value="2-enoyl-CoA Hydratase, Chain A, domain 1"/>
    <property type="match status" value="1"/>
</dbReference>
<dbReference type="SUPFAM" id="SSF141322">
    <property type="entry name" value="NfeD domain-like"/>
    <property type="match status" value="1"/>
</dbReference>
<dbReference type="InterPro" id="IPR052165">
    <property type="entry name" value="Membrane_assoc_protease"/>
</dbReference>
<evidence type="ECO:0000256" key="4">
    <source>
        <dbReference type="ARBA" id="ARBA00023136"/>
    </source>
</evidence>
<evidence type="ECO:0000259" key="8">
    <source>
        <dbReference type="Pfam" id="PF25145"/>
    </source>
</evidence>
<evidence type="ECO:0000256" key="5">
    <source>
        <dbReference type="SAM" id="Phobius"/>
    </source>
</evidence>
<accession>A0A3G3K4W2</accession>
<organism evidence="9 10">
    <name type="scientific">Cohnella candidum</name>
    <dbReference type="NCBI Taxonomy" id="2674991"/>
    <lineage>
        <taxon>Bacteria</taxon>
        <taxon>Bacillati</taxon>
        <taxon>Bacillota</taxon>
        <taxon>Bacilli</taxon>
        <taxon>Bacillales</taxon>
        <taxon>Paenibacillaceae</taxon>
        <taxon>Cohnella</taxon>
    </lineage>
</organism>
<keyword evidence="10" id="KW-1185">Reference proteome</keyword>
<dbReference type="Gene3D" id="2.40.50.140">
    <property type="entry name" value="Nucleic acid-binding proteins"/>
    <property type="match status" value="1"/>
</dbReference>
<comment type="subcellular location">
    <subcellularLocation>
        <location evidence="1">Membrane</location>
        <topology evidence="1">Multi-pass membrane protein</topology>
    </subcellularLocation>
</comment>
<feature type="domain" description="NfeD integral membrane" evidence="7">
    <location>
        <begin position="238"/>
        <end position="354"/>
    </location>
</feature>
<feature type="transmembrane region" description="Helical" evidence="5">
    <location>
        <begin position="259"/>
        <end position="276"/>
    </location>
</feature>
<dbReference type="InterPro" id="IPR056738">
    <property type="entry name" value="NfeD1b_N"/>
</dbReference>
<dbReference type="PANTHER" id="PTHR33507:SF3">
    <property type="entry name" value="INNER MEMBRANE PROTEIN YBBJ"/>
    <property type="match status" value="1"/>
</dbReference>
<feature type="transmembrane region" description="Helical" evidence="5">
    <location>
        <begin position="282"/>
        <end position="300"/>
    </location>
</feature>
<dbReference type="Pfam" id="PF25145">
    <property type="entry name" value="NfeD1b_N"/>
    <property type="match status" value="1"/>
</dbReference>
<dbReference type="KEGG" id="coh:EAV92_03665"/>
<evidence type="ECO:0000256" key="3">
    <source>
        <dbReference type="ARBA" id="ARBA00022989"/>
    </source>
</evidence>
<dbReference type="EMBL" id="CP033433">
    <property type="protein sequence ID" value="AYQ75472.1"/>
    <property type="molecule type" value="Genomic_DNA"/>
</dbReference>
<dbReference type="Pfam" id="PF24961">
    <property type="entry name" value="NfeD_membrane"/>
    <property type="match status" value="1"/>
</dbReference>
<dbReference type="CDD" id="cd07021">
    <property type="entry name" value="Clp_protease_NfeD_like"/>
    <property type="match status" value="1"/>
</dbReference>
<dbReference type="AlphaFoldDB" id="A0A3G3K4W2"/>
<dbReference type="GO" id="GO:0005886">
    <property type="term" value="C:plasma membrane"/>
    <property type="evidence" value="ECO:0007669"/>
    <property type="project" value="TreeGrafter"/>
</dbReference>
<keyword evidence="2 5" id="KW-0812">Transmembrane</keyword>
<name>A0A3G3K4W2_9BACL</name>
<keyword evidence="3 5" id="KW-1133">Transmembrane helix</keyword>
<dbReference type="InterPro" id="IPR029045">
    <property type="entry name" value="ClpP/crotonase-like_dom_sf"/>
</dbReference>
<evidence type="ECO:0000313" key="9">
    <source>
        <dbReference type="EMBL" id="AYQ75472.1"/>
    </source>
</evidence>
<protein>
    <submittedName>
        <fullName evidence="9">Nodulation protein NfeD</fullName>
    </submittedName>
</protein>
<evidence type="ECO:0000256" key="2">
    <source>
        <dbReference type="ARBA" id="ARBA00022692"/>
    </source>
</evidence>
<reference evidence="9 10" key="1">
    <citation type="submission" date="2018-10" db="EMBL/GenBank/DDBJ databases">
        <title>Genome Sequence of Cohnella sp.</title>
        <authorList>
            <person name="Srinivasan S."/>
            <person name="Kim M.K."/>
        </authorList>
    </citation>
    <scope>NUCLEOTIDE SEQUENCE [LARGE SCALE GENOMIC DNA]</scope>
    <source>
        <strain evidence="9 10">18JY8-7</strain>
    </source>
</reference>
<feature type="domain" description="NfeD-like C-terminal" evidence="6">
    <location>
        <begin position="382"/>
        <end position="436"/>
    </location>
</feature>
<evidence type="ECO:0000259" key="7">
    <source>
        <dbReference type="Pfam" id="PF24961"/>
    </source>
</evidence>
<dbReference type="InterPro" id="IPR002810">
    <property type="entry name" value="NfeD-like_C"/>
</dbReference>
<dbReference type="PANTHER" id="PTHR33507">
    <property type="entry name" value="INNER MEMBRANE PROTEIN YBBJ"/>
    <property type="match status" value="1"/>
</dbReference>
<feature type="transmembrane region" description="Helical" evidence="5">
    <location>
        <begin position="333"/>
        <end position="354"/>
    </location>
</feature>
<keyword evidence="4 5" id="KW-0472">Membrane</keyword>
<evidence type="ECO:0000259" key="6">
    <source>
        <dbReference type="Pfam" id="PF01957"/>
    </source>
</evidence>
<dbReference type="SUPFAM" id="SSF52096">
    <property type="entry name" value="ClpP/crotonase"/>
    <property type="match status" value="1"/>
</dbReference>
<dbReference type="Proteomes" id="UP000269097">
    <property type="component" value="Chromosome"/>
</dbReference>
<sequence length="441" mass="46157">MLAISLFGAGNAAVLAADNVPKTAKAGPVYVIPVHMTVQSGLASFLDRALTEAEEAGAALAVLEVDTPGGRLDTAEEIGLRIRSAKVPTVAFVNGKAASAGAYLSLNAGDIAMAPGSTIGAAMIVNQTGEAVRDPKLIGHWTSEMIAAAELNGRKPDIAAAMVDPDTSVTMQEIGRTKEKGQILSLSAEEALKVGYSDRTSKSVAEVVAWQGLSDRTVVEIRPTFSERVSEWLTQPGVATLLLIVGIAGIAIELLVPGFGIPGIVGLLAFGLYFFGQSIAGFAGRESIVFFVAGIVLLILEMFMPSFGILGVLGIAGVVYGIVNAAFDTGHALQSLGIAALVAIVIVTIVAYVFRRRGIWNRFILKDQLTTDQGYVPNEPREGLVGEQGIALSTLRPAGVADIAGRRMDVVTSGEFVEHGRRVRVIAVDGTRIVVKEIDPA</sequence>
<dbReference type="InterPro" id="IPR012340">
    <property type="entry name" value="NA-bd_OB-fold"/>
</dbReference>
<evidence type="ECO:0000256" key="1">
    <source>
        <dbReference type="ARBA" id="ARBA00004141"/>
    </source>
</evidence>
<feature type="domain" description="NfeD1b N-terminal" evidence="8">
    <location>
        <begin position="29"/>
        <end position="220"/>
    </location>
</feature>
<dbReference type="Pfam" id="PF01957">
    <property type="entry name" value="NfeD"/>
    <property type="match status" value="1"/>
</dbReference>
<evidence type="ECO:0000313" key="10">
    <source>
        <dbReference type="Proteomes" id="UP000269097"/>
    </source>
</evidence>
<dbReference type="InterPro" id="IPR056739">
    <property type="entry name" value="NfeD_membrane"/>
</dbReference>